<proteinExistence type="predicted"/>
<protein>
    <submittedName>
        <fullName evidence="1">Uncharacterized protein</fullName>
    </submittedName>
</protein>
<accession>A0A5S3QCK2</accession>
<dbReference type="EMBL" id="VANS01000001">
    <property type="protein sequence ID" value="TMM54842.1"/>
    <property type="molecule type" value="Genomic_DNA"/>
</dbReference>
<evidence type="ECO:0000313" key="2">
    <source>
        <dbReference type="Proteomes" id="UP000309550"/>
    </source>
</evidence>
<comment type="caution">
    <text evidence="1">The sequence shown here is derived from an EMBL/GenBank/DDBJ whole genome shotgun (WGS) entry which is preliminary data.</text>
</comment>
<name>A0A5S3QCK2_9RHOB</name>
<dbReference type="RefSeq" id="WP_138661014.1">
    <property type="nucleotide sequence ID" value="NZ_VANS01000001.1"/>
</dbReference>
<gene>
    <name evidence="1" type="ORF">FDT80_04485</name>
</gene>
<dbReference type="Proteomes" id="UP000309550">
    <property type="component" value="Unassembled WGS sequence"/>
</dbReference>
<organism evidence="1 2">
    <name type="scientific">Sulfitobacter sabulilitoris</name>
    <dbReference type="NCBI Taxonomy" id="2562655"/>
    <lineage>
        <taxon>Bacteria</taxon>
        <taxon>Pseudomonadati</taxon>
        <taxon>Pseudomonadota</taxon>
        <taxon>Alphaproteobacteria</taxon>
        <taxon>Rhodobacterales</taxon>
        <taxon>Roseobacteraceae</taxon>
        <taxon>Sulfitobacter</taxon>
    </lineage>
</organism>
<reference evidence="1 2" key="1">
    <citation type="submission" date="2019-05" db="EMBL/GenBank/DDBJ databases">
        <title>Sulfitobacter sabulilitoris sp. nov., isolated from a marine sand.</title>
        <authorList>
            <person name="Yoon J.-H."/>
        </authorList>
    </citation>
    <scope>NUCLEOTIDE SEQUENCE [LARGE SCALE GENOMIC DNA]</scope>
    <source>
        <strain evidence="1 2">HSMS-29</strain>
    </source>
</reference>
<keyword evidence="2" id="KW-1185">Reference proteome</keyword>
<dbReference type="OrthoDB" id="9204603at2"/>
<dbReference type="AlphaFoldDB" id="A0A5S3QCK2"/>
<evidence type="ECO:0000313" key="1">
    <source>
        <dbReference type="EMBL" id="TMM54842.1"/>
    </source>
</evidence>
<sequence length="184" mass="19592">MMGLAELVNSGRPAFDGCYRVLPVGGSMVIEFFDAATRQDLGTMKKVRILPYRSGMINQVTLGGQEAISGEFTGCVMTLFKKDGALTAGHVDTNTDTSQREAYAALMSASGNELVADYDTTGKLTSYPGVDGSTLLFCVATSSEVDHYFVSKSSLGVSKNIKANPMMGTSGGWQVRNEAVYTVL</sequence>